<evidence type="ECO:0000313" key="2">
    <source>
        <dbReference type="Proteomes" id="UP001469553"/>
    </source>
</evidence>
<reference evidence="1 2" key="1">
    <citation type="submission" date="2021-06" db="EMBL/GenBank/DDBJ databases">
        <authorList>
            <person name="Palmer J.M."/>
        </authorList>
    </citation>
    <scope>NUCLEOTIDE SEQUENCE [LARGE SCALE GENOMIC DNA]</scope>
    <source>
        <strain evidence="1 2">AS_MEX2019</strain>
        <tissue evidence="1">Muscle</tissue>
    </source>
</reference>
<accession>A0ABV0ZUH7</accession>
<proteinExistence type="predicted"/>
<comment type="caution">
    <text evidence="1">The sequence shown here is derived from an EMBL/GenBank/DDBJ whole genome shotgun (WGS) entry which is preliminary data.</text>
</comment>
<dbReference type="Proteomes" id="UP001469553">
    <property type="component" value="Unassembled WGS sequence"/>
</dbReference>
<sequence>MKTRILVCGWATTDHRILRRIDSSDMRSDQLDKSEELGTTLKPSCDAQTQWSCPGMEDHSYSQGPTISCVMSAPSPALPNSVSESVLQTDEDSLLYTGIPLIEFLTLVSCLQSFC</sequence>
<dbReference type="EMBL" id="JAHRIP010073752">
    <property type="protein sequence ID" value="MEQ2309482.1"/>
    <property type="molecule type" value="Genomic_DNA"/>
</dbReference>
<organism evidence="1 2">
    <name type="scientific">Ameca splendens</name>
    <dbReference type="NCBI Taxonomy" id="208324"/>
    <lineage>
        <taxon>Eukaryota</taxon>
        <taxon>Metazoa</taxon>
        <taxon>Chordata</taxon>
        <taxon>Craniata</taxon>
        <taxon>Vertebrata</taxon>
        <taxon>Euteleostomi</taxon>
        <taxon>Actinopterygii</taxon>
        <taxon>Neopterygii</taxon>
        <taxon>Teleostei</taxon>
        <taxon>Neoteleostei</taxon>
        <taxon>Acanthomorphata</taxon>
        <taxon>Ovalentaria</taxon>
        <taxon>Atherinomorphae</taxon>
        <taxon>Cyprinodontiformes</taxon>
        <taxon>Goodeidae</taxon>
        <taxon>Ameca</taxon>
    </lineage>
</organism>
<keyword evidence="2" id="KW-1185">Reference proteome</keyword>
<gene>
    <name evidence="1" type="ORF">AMECASPLE_039205</name>
</gene>
<name>A0ABV0ZUH7_9TELE</name>
<protein>
    <submittedName>
        <fullName evidence="1">Uncharacterized protein</fullName>
    </submittedName>
</protein>
<evidence type="ECO:0000313" key="1">
    <source>
        <dbReference type="EMBL" id="MEQ2309482.1"/>
    </source>
</evidence>